<evidence type="ECO:0000313" key="2">
    <source>
        <dbReference type="EMBL" id="PTX57444.1"/>
    </source>
</evidence>
<keyword evidence="3" id="KW-1185">Reference proteome</keyword>
<protein>
    <recommendedName>
        <fullName evidence="4">Sugar lactone lactonase YvrE</fullName>
    </recommendedName>
</protein>
<reference evidence="2 3" key="1">
    <citation type="submission" date="2018-04" db="EMBL/GenBank/DDBJ databases">
        <title>Genomic Encyclopedia of Archaeal and Bacterial Type Strains, Phase II (KMG-II): from individual species to whole genera.</title>
        <authorList>
            <person name="Goeker M."/>
        </authorList>
    </citation>
    <scope>NUCLEOTIDE SEQUENCE [LARGE SCALE GENOMIC DNA]</scope>
    <source>
        <strain evidence="2 3">DSM 100977</strain>
    </source>
</reference>
<keyword evidence="1" id="KW-0732">Signal</keyword>
<organism evidence="2 3">
    <name type="scientific">Litoreibacter ponti</name>
    <dbReference type="NCBI Taxonomy" id="1510457"/>
    <lineage>
        <taxon>Bacteria</taxon>
        <taxon>Pseudomonadati</taxon>
        <taxon>Pseudomonadota</taxon>
        <taxon>Alphaproteobacteria</taxon>
        <taxon>Rhodobacterales</taxon>
        <taxon>Roseobacteraceae</taxon>
        <taxon>Litoreibacter</taxon>
    </lineage>
</organism>
<dbReference type="AlphaFoldDB" id="A0A2T6BN35"/>
<dbReference type="Proteomes" id="UP000243978">
    <property type="component" value="Unassembled WGS sequence"/>
</dbReference>
<gene>
    <name evidence="2" type="ORF">C8N43_2114</name>
</gene>
<dbReference type="SUPFAM" id="SSF101898">
    <property type="entry name" value="NHL repeat"/>
    <property type="match status" value="1"/>
</dbReference>
<evidence type="ECO:0000313" key="3">
    <source>
        <dbReference type="Proteomes" id="UP000243978"/>
    </source>
</evidence>
<dbReference type="EMBL" id="QBKS01000001">
    <property type="protein sequence ID" value="PTX57444.1"/>
    <property type="molecule type" value="Genomic_DNA"/>
</dbReference>
<feature type="chain" id="PRO_5015524763" description="Sugar lactone lactonase YvrE" evidence="1">
    <location>
        <begin position="17"/>
        <end position="250"/>
    </location>
</feature>
<name>A0A2T6BN35_9RHOB</name>
<comment type="caution">
    <text evidence="2">The sequence shown here is derived from an EMBL/GenBank/DDBJ whole genome shotgun (WGS) entry which is preliminary data.</text>
</comment>
<dbReference type="Gene3D" id="2.120.10.30">
    <property type="entry name" value="TolB, C-terminal domain"/>
    <property type="match status" value="1"/>
</dbReference>
<proteinExistence type="predicted"/>
<sequence length="250" mass="25987">MRMLLALCLLSGPAAAGLTFQSSFAIEGPTGLAFDGQRCGLWVAHEAEYLSFVNLAGELQATYPVPMRVDDVALNGEQLLATDGAGNFIALGRDGSVLSQPFQLNPVIVDSDGLHIDQKAGLVWIADDNPAALVALAPDGSQRLRIEGTAQNPPMLEPQGIVTDPVSGSILAADDSQGLNAIFEFTAQGALIALYDINAIATDPEGLALADDNRTLYVAFDTGDRIAQFDFAASDGTGAPAPDEGTPACN</sequence>
<feature type="signal peptide" evidence="1">
    <location>
        <begin position="1"/>
        <end position="16"/>
    </location>
</feature>
<dbReference type="InterPro" id="IPR011042">
    <property type="entry name" value="6-blade_b-propeller_TolB-like"/>
</dbReference>
<accession>A0A2T6BN35</accession>
<evidence type="ECO:0000256" key="1">
    <source>
        <dbReference type="SAM" id="SignalP"/>
    </source>
</evidence>
<evidence type="ECO:0008006" key="4">
    <source>
        <dbReference type="Google" id="ProtNLM"/>
    </source>
</evidence>